<dbReference type="RefSeq" id="WP_001290365.1">
    <property type="nucleotide sequence ID" value="NZ_CABFJF010000043.1"/>
</dbReference>
<evidence type="ECO:0000313" key="6">
    <source>
        <dbReference type="Proteomes" id="UP000634608"/>
    </source>
</evidence>
<dbReference type="EMBL" id="JACSVK010000089">
    <property type="protein sequence ID" value="MBD0221839.1"/>
    <property type="molecule type" value="Genomic_DNA"/>
</dbReference>
<accession>A0A0D7TAN6</accession>
<dbReference type="EMBL" id="RXLU01000128">
    <property type="protein sequence ID" value="RTQ69574.1"/>
    <property type="molecule type" value="Genomic_DNA"/>
</dbReference>
<evidence type="ECO:0000313" key="5">
    <source>
        <dbReference type="Proteomes" id="UP000268239"/>
    </source>
</evidence>
<keyword evidence="1" id="KW-0175">Coiled coil</keyword>
<dbReference type="KEGG" id="abau:IX87_08510"/>
<evidence type="ECO:0000313" key="4">
    <source>
        <dbReference type="EMBL" id="RTQ69574.1"/>
    </source>
</evidence>
<dbReference type="eggNOG" id="ENOG5031SZK">
    <property type="taxonomic scope" value="Bacteria"/>
</dbReference>
<feature type="domain" description="DUF7167" evidence="2">
    <location>
        <begin position="10"/>
        <end position="69"/>
    </location>
</feature>
<reference evidence="3" key="2">
    <citation type="submission" date="2020-08" db="EMBL/GenBank/DDBJ databases">
        <title>Diversity of carbapenem-resistant Acinetobacter baumannii and bacteriophage-mediated spread of the Oxa23 carbapenemase.</title>
        <authorList>
            <person name="Abouelfetouh A."/>
            <person name="Mattock J."/>
            <person name="Turner D."/>
            <person name="Li E."/>
            <person name="Evans B.A."/>
        </authorList>
    </citation>
    <scope>NUCLEOTIDE SEQUENCE</scope>
    <source>
        <strain evidence="3">A86</strain>
    </source>
</reference>
<dbReference type="Proteomes" id="UP000634608">
    <property type="component" value="Unassembled WGS sequence"/>
</dbReference>
<feature type="coiled-coil region" evidence="1">
    <location>
        <begin position="34"/>
        <end position="61"/>
    </location>
</feature>
<protein>
    <recommendedName>
        <fullName evidence="2">DUF7167 domain-containing protein</fullName>
    </recommendedName>
</protein>
<evidence type="ECO:0000256" key="1">
    <source>
        <dbReference type="SAM" id="Coils"/>
    </source>
</evidence>
<evidence type="ECO:0000259" key="2">
    <source>
        <dbReference type="Pfam" id="PF23768"/>
    </source>
</evidence>
<dbReference type="Pfam" id="PF23768">
    <property type="entry name" value="DUF7167"/>
    <property type="match status" value="1"/>
</dbReference>
<evidence type="ECO:0000313" key="3">
    <source>
        <dbReference type="EMBL" id="MBD0221839.1"/>
    </source>
</evidence>
<dbReference type="InterPro" id="IPR055591">
    <property type="entry name" value="DUF7167"/>
</dbReference>
<organism evidence="3 6">
    <name type="scientific">Acinetobacter baumannii</name>
    <dbReference type="NCBI Taxonomy" id="470"/>
    <lineage>
        <taxon>Bacteria</taxon>
        <taxon>Pseudomonadati</taxon>
        <taxon>Pseudomonadota</taxon>
        <taxon>Gammaproteobacteria</taxon>
        <taxon>Moraxellales</taxon>
        <taxon>Moraxellaceae</taxon>
        <taxon>Acinetobacter</taxon>
        <taxon>Acinetobacter calcoaceticus/baumannii complex</taxon>
    </lineage>
</organism>
<gene>
    <name evidence="4" type="ORF">EJ062_17720</name>
    <name evidence="3" type="ORF">IAG11_18360</name>
</gene>
<name>A0A0D7TAN6_ACIBA</name>
<comment type="caution">
    <text evidence="3">The sequence shown here is derived from an EMBL/GenBank/DDBJ whole genome shotgun (WGS) entry which is preliminary data.</text>
</comment>
<proteinExistence type="predicted"/>
<dbReference type="AlphaFoldDB" id="A0A0D7TAN6"/>
<reference evidence="4 5" key="1">
    <citation type="submission" date="2018-12" db="EMBL/GenBank/DDBJ databases">
        <title>Draft Genome Sequences Human Pathogenic Acinetobacter baumannii Strains.</title>
        <authorList>
            <person name="Madhi M."/>
            <person name="Ronco T."/>
            <person name="Olsen R.H."/>
            <person name="Hassani A."/>
        </authorList>
    </citation>
    <scope>NUCLEOTIDE SEQUENCE [LARGE SCALE GENOMIC DNA]</scope>
    <source>
        <strain evidence="4 5">AB3</strain>
    </source>
</reference>
<dbReference type="Proteomes" id="UP000268239">
    <property type="component" value="Unassembled WGS sequence"/>
</dbReference>
<sequence length="70" mass="8210">MSEKAFKDLKIRFHLAIGVANGDREDFGKLSDWIEEENWEMMDEEEQKDTLSEIAEEWAQQYLDLGATVE</sequence>